<protein>
    <recommendedName>
        <fullName evidence="8">Resolvase/invertase-type recombinase catalytic domain-containing protein</fullName>
    </recommendedName>
</protein>
<name>A0A401J6S6_SPHXE</name>
<evidence type="ECO:0000256" key="2">
    <source>
        <dbReference type="ARBA" id="ARBA00022908"/>
    </source>
</evidence>
<sequence>MLFPPQDTTVCERYWMTREPYLIGYARVSKGDDQSNAAQRRALDAAGCKRVYEETASGGRWDRPKLLEMIGQLRDGDVVVVWKLDRLSRSLKDMLHIMERIELAGAGFRSLTEAIDTTTAAGRMMMQMVGSFAEFERAMIRERTSAGLAQARAEGRIGGRRRKLGDKQRREIAESVTSGRKSGAEMARLYGVSEPTVSRIVAAHRQQLGQQQREQA</sequence>
<evidence type="ECO:0000256" key="7">
    <source>
        <dbReference type="SAM" id="MobiDB-lite"/>
    </source>
</evidence>
<evidence type="ECO:0000259" key="8">
    <source>
        <dbReference type="PROSITE" id="PS51736"/>
    </source>
</evidence>
<dbReference type="InterPro" id="IPR050639">
    <property type="entry name" value="SSR_resolvase"/>
</dbReference>
<dbReference type="EMBL" id="BBQY01000036">
    <property type="protein sequence ID" value="GBH32351.1"/>
    <property type="molecule type" value="Genomic_DNA"/>
</dbReference>
<dbReference type="Pfam" id="PF00239">
    <property type="entry name" value="Resolvase"/>
    <property type="match status" value="1"/>
</dbReference>
<dbReference type="PROSITE" id="PS51736">
    <property type="entry name" value="RECOMBINASES_3"/>
    <property type="match status" value="1"/>
</dbReference>
<dbReference type="Gene3D" id="3.40.50.1390">
    <property type="entry name" value="Resolvase, N-terminal catalytic domain"/>
    <property type="match status" value="1"/>
</dbReference>
<evidence type="ECO:0000313" key="9">
    <source>
        <dbReference type="EMBL" id="GBH32351.1"/>
    </source>
</evidence>
<dbReference type="PANTHER" id="PTHR30461">
    <property type="entry name" value="DNA-INVERTASE FROM LAMBDOID PROPHAGE"/>
    <property type="match status" value="1"/>
</dbReference>
<keyword evidence="10" id="KW-1185">Reference proteome</keyword>
<evidence type="ECO:0000256" key="3">
    <source>
        <dbReference type="ARBA" id="ARBA00023100"/>
    </source>
</evidence>
<gene>
    <name evidence="9" type="ORF">MBESOW_P4369</name>
</gene>
<keyword evidence="5" id="KW-0233">DNA recombination</keyword>
<proteinExistence type="inferred from homology"/>
<dbReference type="PROSITE" id="PS00398">
    <property type="entry name" value="RECOMBINASES_2"/>
    <property type="match status" value="1"/>
</dbReference>
<reference evidence="9 10" key="1">
    <citation type="submission" date="2014-12" db="EMBL/GenBank/DDBJ databases">
        <title>Whole genome sequencing of Sphingobium xenophagum OW59.</title>
        <authorList>
            <person name="Ohta Y."/>
            <person name="Nishi S."/>
            <person name="Hatada Y."/>
        </authorList>
    </citation>
    <scope>NUCLEOTIDE SEQUENCE [LARGE SCALE GENOMIC DNA]</scope>
    <source>
        <strain evidence="9 10">OW59</strain>
    </source>
</reference>
<feature type="region of interest" description="Disordered" evidence="7">
    <location>
        <begin position="161"/>
        <end position="185"/>
    </location>
</feature>
<dbReference type="GO" id="GO:0003677">
    <property type="term" value="F:DNA binding"/>
    <property type="evidence" value="ECO:0007669"/>
    <property type="project" value="UniProtKB-KW"/>
</dbReference>
<keyword evidence="4" id="KW-0238">DNA-binding</keyword>
<dbReference type="InterPro" id="IPR006118">
    <property type="entry name" value="Recombinase_CS"/>
</dbReference>
<evidence type="ECO:0000256" key="6">
    <source>
        <dbReference type="PIRSR" id="PIRSR606118-50"/>
    </source>
</evidence>
<dbReference type="AlphaFoldDB" id="A0A401J6S6"/>
<evidence type="ECO:0000256" key="4">
    <source>
        <dbReference type="ARBA" id="ARBA00023125"/>
    </source>
</evidence>
<keyword evidence="2" id="KW-0229">DNA integration</keyword>
<dbReference type="SMART" id="SM00857">
    <property type="entry name" value="Resolvase"/>
    <property type="match status" value="1"/>
</dbReference>
<keyword evidence="3" id="KW-0230">DNA invertase</keyword>
<feature type="domain" description="Resolvase/invertase-type recombinase catalytic" evidence="8">
    <location>
        <begin position="21"/>
        <end position="155"/>
    </location>
</feature>
<comment type="similarity">
    <text evidence="1">Belongs to the site-specific recombinase resolvase family.</text>
</comment>
<dbReference type="InterPro" id="IPR036162">
    <property type="entry name" value="Resolvase-like_N_sf"/>
</dbReference>
<evidence type="ECO:0000256" key="5">
    <source>
        <dbReference type="ARBA" id="ARBA00023172"/>
    </source>
</evidence>
<evidence type="ECO:0000313" key="10">
    <source>
        <dbReference type="Proteomes" id="UP000290975"/>
    </source>
</evidence>
<dbReference type="GO" id="GO:0000150">
    <property type="term" value="F:DNA strand exchange activity"/>
    <property type="evidence" value="ECO:0007669"/>
    <property type="project" value="UniProtKB-KW"/>
</dbReference>
<dbReference type="InterPro" id="IPR006119">
    <property type="entry name" value="Resolv_N"/>
</dbReference>
<feature type="active site" description="O-(5'-phospho-DNA)-serine intermediate" evidence="6">
    <location>
        <position position="29"/>
    </location>
</feature>
<dbReference type="GO" id="GO:0015074">
    <property type="term" value="P:DNA integration"/>
    <property type="evidence" value="ECO:0007669"/>
    <property type="project" value="UniProtKB-KW"/>
</dbReference>
<accession>A0A401J6S6</accession>
<dbReference type="SUPFAM" id="SSF53041">
    <property type="entry name" value="Resolvase-like"/>
    <property type="match status" value="1"/>
</dbReference>
<dbReference type="FunFam" id="3.40.50.1390:FF:000001">
    <property type="entry name" value="DNA recombinase"/>
    <property type="match status" value="1"/>
</dbReference>
<organism evidence="9 10">
    <name type="scientific">Sphingobium xenophagum</name>
    <dbReference type="NCBI Taxonomy" id="121428"/>
    <lineage>
        <taxon>Bacteria</taxon>
        <taxon>Pseudomonadati</taxon>
        <taxon>Pseudomonadota</taxon>
        <taxon>Alphaproteobacteria</taxon>
        <taxon>Sphingomonadales</taxon>
        <taxon>Sphingomonadaceae</taxon>
        <taxon>Sphingobium</taxon>
    </lineage>
</organism>
<dbReference type="PANTHER" id="PTHR30461:SF2">
    <property type="entry name" value="SERINE RECOMBINASE PINE-RELATED"/>
    <property type="match status" value="1"/>
</dbReference>
<dbReference type="CDD" id="cd03768">
    <property type="entry name" value="SR_ResInv"/>
    <property type="match status" value="1"/>
</dbReference>
<evidence type="ECO:0000256" key="1">
    <source>
        <dbReference type="ARBA" id="ARBA00009913"/>
    </source>
</evidence>
<comment type="caution">
    <text evidence="9">The sequence shown here is derived from an EMBL/GenBank/DDBJ whole genome shotgun (WGS) entry which is preliminary data.</text>
</comment>
<dbReference type="Proteomes" id="UP000290975">
    <property type="component" value="Unassembled WGS sequence"/>
</dbReference>